<evidence type="ECO:0000256" key="4">
    <source>
        <dbReference type="SAM" id="MobiDB-lite"/>
    </source>
</evidence>
<evidence type="ECO:0000313" key="7">
    <source>
        <dbReference type="EMBL" id="CAB9509169.1"/>
    </source>
</evidence>
<dbReference type="InterPro" id="IPR008972">
    <property type="entry name" value="Cupredoxin"/>
</dbReference>
<dbReference type="InterPro" id="IPR011706">
    <property type="entry name" value="Cu-oxidase_C"/>
</dbReference>
<feature type="region of interest" description="Disordered" evidence="4">
    <location>
        <begin position="335"/>
        <end position="372"/>
    </location>
</feature>
<comment type="similarity">
    <text evidence="1">Belongs to the multicopper oxidase family.</text>
</comment>
<evidence type="ECO:0000256" key="2">
    <source>
        <dbReference type="ARBA" id="ARBA00022723"/>
    </source>
</evidence>
<comment type="caution">
    <text evidence="7">The sequence shown here is derived from an EMBL/GenBank/DDBJ whole genome shotgun (WGS) entry which is preliminary data.</text>
</comment>
<keyword evidence="8" id="KW-1185">Reference proteome</keyword>
<dbReference type="Pfam" id="PF07731">
    <property type="entry name" value="Cu-oxidase_2"/>
    <property type="match status" value="1"/>
</dbReference>
<evidence type="ECO:0000256" key="3">
    <source>
        <dbReference type="ARBA" id="ARBA00023002"/>
    </source>
</evidence>
<dbReference type="InterPro" id="IPR011707">
    <property type="entry name" value="Cu-oxidase-like_N"/>
</dbReference>
<evidence type="ECO:0000256" key="1">
    <source>
        <dbReference type="ARBA" id="ARBA00010609"/>
    </source>
</evidence>
<dbReference type="PROSITE" id="PS00080">
    <property type="entry name" value="MULTICOPPER_OXIDASE2"/>
    <property type="match status" value="1"/>
</dbReference>
<dbReference type="PANTHER" id="PTHR11709:SF2">
    <property type="entry name" value="MULTICOPPER OXIDASE LPR1"/>
    <property type="match status" value="1"/>
</dbReference>
<dbReference type="Pfam" id="PF07732">
    <property type="entry name" value="Cu-oxidase_3"/>
    <property type="match status" value="1"/>
</dbReference>
<keyword evidence="3" id="KW-0560">Oxidoreductase</keyword>
<evidence type="ECO:0000313" key="8">
    <source>
        <dbReference type="Proteomes" id="UP001153069"/>
    </source>
</evidence>
<gene>
    <name evidence="7" type="ORF">SEMRO_377_G130130.1</name>
</gene>
<dbReference type="EMBL" id="CAICTM010000376">
    <property type="protein sequence ID" value="CAB9509169.1"/>
    <property type="molecule type" value="Genomic_DNA"/>
</dbReference>
<feature type="domain" description="Plastocyanin-like" evidence="5">
    <location>
        <begin position="429"/>
        <end position="507"/>
    </location>
</feature>
<dbReference type="OrthoDB" id="425648at2759"/>
<dbReference type="InterPro" id="IPR045087">
    <property type="entry name" value="Cu-oxidase_fam"/>
</dbReference>
<proteinExistence type="inferred from homology"/>
<dbReference type="AlphaFoldDB" id="A0A9N8DVA1"/>
<evidence type="ECO:0000259" key="5">
    <source>
        <dbReference type="Pfam" id="PF07731"/>
    </source>
</evidence>
<organism evidence="7 8">
    <name type="scientific">Seminavis robusta</name>
    <dbReference type="NCBI Taxonomy" id="568900"/>
    <lineage>
        <taxon>Eukaryota</taxon>
        <taxon>Sar</taxon>
        <taxon>Stramenopiles</taxon>
        <taxon>Ochrophyta</taxon>
        <taxon>Bacillariophyta</taxon>
        <taxon>Bacillariophyceae</taxon>
        <taxon>Bacillariophycidae</taxon>
        <taxon>Naviculales</taxon>
        <taxon>Naviculaceae</taxon>
        <taxon>Seminavis</taxon>
    </lineage>
</organism>
<dbReference type="GO" id="GO:0016491">
    <property type="term" value="F:oxidoreductase activity"/>
    <property type="evidence" value="ECO:0007669"/>
    <property type="project" value="UniProtKB-KW"/>
</dbReference>
<dbReference type="Gene3D" id="2.60.40.420">
    <property type="entry name" value="Cupredoxins - blue copper proteins"/>
    <property type="match status" value="3"/>
</dbReference>
<protein>
    <submittedName>
        <fullName evidence="7">Blue copper oxidase CueO</fullName>
    </submittedName>
</protein>
<name>A0A9N8DVA1_9STRA</name>
<feature type="domain" description="Plastocyanin-like" evidence="6">
    <location>
        <begin position="86"/>
        <end position="159"/>
    </location>
</feature>
<evidence type="ECO:0000259" key="6">
    <source>
        <dbReference type="Pfam" id="PF07732"/>
    </source>
</evidence>
<dbReference type="PANTHER" id="PTHR11709">
    <property type="entry name" value="MULTI-COPPER OXIDASE"/>
    <property type="match status" value="1"/>
</dbReference>
<keyword evidence="2" id="KW-0479">Metal-binding</keyword>
<dbReference type="Proteomes" id="UP001153069">
    <property type="component" value="Unassembled WGS sequence"/>
</dbReference>
<feature type="compositionally biased region" description="Basic residues" evidence="4">
    <location>
        <begin position="345"/>
        <end position="354"/>
    </location>
</feature>
<accession>A0A9N8DVA1</accession>
<dbReference type="SUPFAM" id="SSF49503">
    <property type="entry name" value="Cupredoxins"/>
    <property type="match status" value="2"/>
</dbReference>
<reference evidence="7" key="1">
    <citation type="submission" date="2020-06" db="EMBL/GenBank/DDBJ databases">
        <authorList>
            <consortium name="Plant Systems Biology data submission"/>
        </authorList>
    </citation>
    <scope>NUCLEOTIDE SEQUENCE</scope>
    <source>
        <strain evidence="7">D6</strain>
    </source>
</reference>
<sequence length="573" mass="64342">MSKGSITWLTEPASVSSVNGTLHTSIYLRTATHSIAGANFTTRALNGTIPGPTLRLHPGDTLIIDFYNALQPGTDSEYRHNEYSAPDESNLHFHGLHVSGELPSDDVTMSVAPGQRYRYITKLPKDHMPGIHFLHPHRHGSTSLQVGGGAAGAIIVEDTAGIKNLLPDPISSAREFVLVVQEMNFKELDKISRKAGDITVSLVKPEIIDMSSINFDRKFYLTNGQVEPSLLVQPNEWVRLRIIHAGWLEGDLKLQIPGCEMLLIAKDGVYLPRLPRKIKQAELVNAGRADIMVRCPFDKGVNSYSLASNNQRCFLSKNRRLSILNLVQHRDNITDSAVVPPRPEVRRKPKRQKQKAPENESQENDSNMLDDLSMDSLVSGSVSMQFPEYLQDLRSALVTPGCSCTTRIRMLRYPRKEGEYFHETVQGAVVERHIQTGIHPFHQHVHPFQLIDGVSSKKDSAEYYKVGDWHDTISGKVTVRFRPTVFTGKMMVHCHILVHEDTGMMGVEYIHNATDAATCKCNEFFPKFNAAALGVVALPAILWLQWRRKARSRWMSCTTRERREPVAIEFALN</sequence>
<dbReference type="GO" id="GO:0005507">
    <property type="term" value="F:copper ion binding"/>
    <property type="evidence" value="ECO:0007669"/>
    <property type="project" value="InterPro"/>
</dbReference>
<dbReference type="CDD" id="cd13853">
    <property type="entry name" value="CuRO_1_Tth-MCO_like"/>
    <property type="match status" value="1"/>
</dbReference>
<dbReference type="InterPro" id="IPR002355">
    <property type="entry name" value="Cu_oxidase_Cu_BS"/>
</dbReference>